<dbReference type="Gene3D" id="3.30.70.920">
    <property type="match status" value="1"/>
</dbReference>
<dbReference type="RefSeq" id="WP_345885732.1">
    <property type="nucleotide sequence ID" value="NZ_JBDFRB010000012.1"/>
</dbReference>
<dbReference type="SUPFAM" id="SSF54909">
    <property type="entry name" value="Dimeric alpha+beta barrel"/>
    <property type="match status" value="1"/>
</dbReference>
<dbReference type="InterPro" id="IPR000485">
    <property type="entry name" value="AsnC-type_HTH_dom"/>
</dbReference>
<dbReference type="PRINTS" id="PR00033">
    <property type="entry name" value="HTHASNC"/>
</dbReference>
<evidence type="ECO:0000256" key="3">
    <source>
        <dbReference type="ARBA" id="ARBA00023163"/>
    </source>
</evidence>
<name>A0ABU9X1R9_9MICC</name>
<dbReference type="InterPro" id="IPR036388">
    <property type="entry name" value="WH-like_DNA-bd_sf"/>
</dbReference>
<dbReference type="Pfam" id="PF13404">
    <property type="entry name" value="HTH_AsnC-type"/>
    <property type="match status" value="1"/>
</dbReference>
<keyword evidence="2" id="KW-0238">DNA-binding</keyword>
<dbReference type="Pfam" id="PF01037">
    <property type="entry name" value="AsnC_trans_reg"/>
    <property type="match status" value="1"/>
</dbReference>
<dbReference type="InterPro" id="IPR036390">
    <property type="entry name" value="WH_DNA-bd_sf"/>
</dbReference>
<evidence type="ECO:0000313" key="6">
    <source>
        <dbReference type="Proteomes" id="UP001422074"/>
    </source>
</evidence>
<feature type="domain" description="HTH asnC-type" evidence="4">
    <location>
        <begin position="4"/>
        <end position="65"/>
    </location>
</feature>
<organism evidence="5 6">
    <name type="scientific">Sinomonas halotolerans</name>
    <dbReference type="NCBI Taxonomy" id="1644133"/>
    <lineage>
        <taxon>Bacteria</taxon>
        <taxon>Bacillati</taxon>
        <taxon>Actinomycetota</taxon>
        <taxon>Actinomycetes</taxon>
        <taxon>Micrococcales</taxon>
        <taxon>Micrococcaceae</taxon>
        <taxon>Sinomonas</taxon>
    </lineage>
</organism>
<dbReference type="PANTHER" id="PTHR30154:SF34">
    <property type="entry name" value="TRANSCRIPTIONAL REGULATOR AZLB"/>
    <property type="match status" value="1"/>
</dbReference>
<evidence type="ECO:0000256" key="1">
    <source>
        <dbReference type="ARBA" id="ARBA00023015"/>
    </source>
</evidence>
<keyword evidence="1" id="KW-0805">Transcription regulation</keyword>
<comment type="caution">
    <text evidence="5">The sequence shown here is derived from an EMBL/GenBank/DDBJ whole genome shotgun (WGS) entry which is preliminary data.</text>
</comment>
<protein>
    <submittedName>
        <fullName evidence="5">Lrp/AsnC family transcriptional regulator</fullName>
    </submittedName>
</protein>
<dbReference type="CDD" id="cd00090">
    <property type="entry name" value="HTH_ARSR"/>
    <property type="match status" value="1"/>
</dbReference>
<keyword evidence="3" id="KW-0804">Transcription</keyword>
<dbReference type="InterPro" id="IPR019888">
    <property type="entry name" value="Tscrpt_reg_AsnC-like"/>
</dbReference>
<proteinExistence type="predicted"/>
<dbReference type="PANTHER" id="PTHR30154">
    <property type="entry name" value="LEUCINE-RESPONSIVE REGULATORY PROTEIN"/>
    <property type="match status" value="1"/>
</dbReference>
<dbReference type="SUPFAM" id="SSF46785">
    <property type="entry name" value="Winged helix' DNA-binding domain"/>
    <property type="match status" value="1"/>
</dbReference>
<dbReference type="Proteomes" id="UP001422074">
    <property type="component" value="Unassembled WGS sequence"/>
</dbReference>
<sequence>MGSLDATDLRLVLALVEDPRAQVAQLAERLGVARNTVQSRLRRLERANVLRGSGREVDLAAIGYDVVAFITLEVVHRELDAVVSGLRLLPQVLEAYETSGRGDIWCRLVATDTHQLQTSLRAVLRIRGVIRSETSLALHAHIPYRTAALVRRTAEAAAAASSSSQAHRRG</sequence>
<dbReference type="InterPro" id="IPR019887">
    <property type="entry name" value="Tscrpt_reg_AsnC/Lrp_C"/>
</dbReference>
<dbReference type="SMART" id="SM00344">
    <property type="entry name" value="HTH_ASNC"/>
    <property type="match status" value="1"/>
</dbReference>
<dbReference type="PROSITE" id="PS50956">
    <property type="entry name" value="HTH_ASNC_2"/>
    <property type="match status" value="1"/>
</dbReference>
<accession>A0ABU9X1R9</accession>
<dbReference type="EMBL" id="JBDFRB010000012">
    <property type="protein sequence ID" value="MEN2745380.1"/>
    <property type="molecule type" value="Genomic_DNA"/>
</dbReference>
<dbReference type="InterPro" id="IPR011008">
    <property type="entry name" value="Dimeric_a/b-barrel"/>
</dbReference>
<dbReference type="Gene3D" id="1.10.10.10">
    <property type="entry name" value="Winged helix-like DNA-binding domain superfamily/Winged helix DNA-binding domain"/>
    <property type="match status" value="1"/>
</dbReference>
<dbReference type="InterPro" id="IPR011991">
    <property type="entry name" value="ArsR-like_HTH"/>
</dbReference>
<evidence type="ECO:0000256" key="2">
    <source>
        <dbReference type="ARBA" id="ARBA00023125"/>
    </source>
</evidence>
<reference evidence="5 6" key="1">
    <citation type="submission" date="2024-05" db="EMBL/GenBank/DDBJ databases">
        <title>Sinomonas sp. nov., isolated from a waste landfill.</title>
        <authorList>
            <person name="Zhao Y."/>
        </authorList>
    </citation>
    <scope>NUCLEOTIDE SEQUENCE [LARGE SCALE GENOMIC DNA]</scope>
    <source>
        <strain evidence="5 6">CCTCC AB2014300</strain>
    </source>
</reference>
<keyword evidence="6" id="KW-1185">Reference proteome</keyword>
<evidence type="ECO:0000313" key="5">
    <source>
        <dbReference type="EMBL" id="MEN2745380.1"/>
    </source>
</evidence>
<gene>
    <name evidence="5" type="ORF">ABCQ75_12660</name>
</gene>
<evidence type="ECO:0000259" key="4">
    <source>
        <dbReference type="PROSITE" id="PS50956"/>
    </source>
</evidence>